<accession>A0A6J5DND7</accession>
<evidence type="ECO:0000313" key="2">
    <source>
        <dbReference type="EMBL" id="CAB3754751.1"/>
    </source>
</evidence>
<dbReference type="AlphaFoldDB" id="A0A6J5DND7"/>
<name>A0A6J5DND7_9BURK</name>
<proteinExistence type="predicted"/>
<dbReference type="PROSITE" id="PS50878">
    <property type="entry name" value="RT_POL"/>
    <property type="match status" value="1"/>
</dbReference>
<dbReference type="Pfam" id="PF00078">
    <property type="entry name" value="RVT_1"/>
    <property type="match status" value="1"/>
</dbReference>
<protein>
    <recommendedName>
        <fullName evidence="1">Reverse transcriptase domain-containing protein</fullName>
    </recommendedName>
</protein>
<reference evidence="2 3" key="1">
    <citation type="submission" date="2020-04" db="EMBL/GenBank/DDBJ databases">
        <authorList>
            <person name="De Canck E."/>
        </authorList>
    </citation>
    <scope>NUCLEOTIDE SEQUENCE [LARGE SCALE GENOMIC DNA]</scope>
    <source>
        <strain evidence="2 3">LMG 29542</strain>
    </source>
</reference>
<sequence>MRTPAALDDQPCALPLRSETGYTLKHSGRNSWGEVFLLKPGLHHFERAAREVAKHGDNDTLPFDIDVRFCGDEAEAIASIAYGFYSELRDSRSAKDNHERIAELNVHSERLLAPSGPSGFRVVTKIHLFWNIYLNGLAIAIAEALEPQRSTNVHSYRFLQTGDAHLFDENRSWRAFKEATVIQASAIGDEAVVVQADISSFYEHVSHHYIENLINGLGGDAGPVSKQVNALLSKLFAGRSFGLPVGGQGARILAELFLNQVDAALTASGVHWSRYVDDYVLIAENTSGAYRALGVLAQGLMDYGLSLNKSKTVFLSSKHYRDYVASQLGGDDIEAAKLRSIDLRFDPYSDNADEDYESLVETVETLHVRQLLNRELEKSLPDSFLVTQIGRTIRLHEPAVALEIAATLLKQRNLHAFRSSFSTIMRGIANLRSDARFSSIHGRLDHLLDDVPVHSAHLLQADTSLLHYLRCLRFQSAPARVQLVRQLFDTTQLDTVRRACIDCWRGWRDAVAFNSLRNRWHQMSPECQRLFWLASFAFADEGDKARQQVKRAASQSWALGVELPFDEAKDKMKLSKLPRGAEPRFSTVFMNWAKGINDAV</sequence>
<dbReference type="CDD" id="cd01646">
    <property type="entry name" value="RT_Bac_retron_I"/>
    <property type="match status" value="1"/>
</dbReference>
<dbReference type="EMBL" id="CADIKH010000009">
    <property type="protein sequence ID" value="CAB3754751.1"/>
    <property type="molecule type" value="Genomic_DNA"/>
</dbReference>
<evidence type="ECO:0000259" key="1">
    <source>
        <dbReference type="PROSITE" id="PS50878"/>
    </source>
</evidence>
<feature type="domain" description="Reverse transcriptase" evidence="1">
    <location>
        <begin position="1"/>
        <end position="328"/>
    </location>
</feature>
<gene>
    <name evidence="2" type="ORF">LMG29542_02444</name>
</gene>
<dbReference type="RefSeq" id="WP_246355819.1">
    <property type="nucleotide sequence ID" value="NZ_CADIKH010000009.1"/>
</dbReference>
<keyword evidence="3" id="KW-1185">Reference proteome</keyword>
<dbReference type="Proteomes" id="UP000494363">
    <property type="component" value="Unassembled WGS sequence"/>
</dbReference>
<dbReference type="InterPro" id="IPR000477">
    <property type="entry name" value="RT_dom"/>
</dbReference>
<organism evidence="2 3">
    <name type="scientific">Paraburkholderia humisilvae</name>
    <dbReference type="NCBI Taxonomy" id="627669"/>
    <lineage>
        <taxon>Bacteria</taxon>
        <taxon>Pseudomonadati</taxon>
        <taxon>Pseudomonadota</taxon>
        <taxon>Betaproteobacteria</taxon>
        <taxon>Burkholderiales</taxon>
        <taxon>Burkholderiaceae</taxon>
        <taxon>Paraburkholderia</taxon>
    </lineage>
</organism>
<evidence type="ECO:0000313" key="3">
    <source>
        <dbReference type="Proteomes" id="UP000494363"/>
    </source>
</evidence>